<dbReference type="OrthoDB" id="137614at2157"/>
<dbReference type="InterPro" id="IPR005543">
    <property type="entry name" value="PASTA_dom"/>
</dbReference>
<dbReference type="EMBL" id="FOUJ01000006">
    <property type="protein sequence ID" value="SFM84701.1"/>
    <property type="molecule type" value="Genomic_DNA"/>
</dbReference>
<dbReference type="AlphaFoldDB" id="A0A1I4U7B1"/>
<organism evidence="3 4">
    <name type="scientific">Methanolobus profundi</name>
    <dbReference type="NCBI Taxonomy" id="487685"/>
    <lineage>
        <taxon>Archaea</taxon>
        <taxon>Methanobacteriati</taxon>
        <taxon>Methanobacteriota</taxon>
        <taxon>Stenosarchaea group</taxon>
        <taxon>Methanomicrobia</taxon>
        <taxon>Methanosarcinales</taxon>
        <taxon>Methanosarcinaceae</taxon>
        <taxon>Methanolobus</taxon>
    </lineage>
</organism>
<dbReference type="SMART" id="SM00740">
    <property type="entry name" value="PASTA"/>
    <property type="match status" value="2"/>
</dbReference>
<sequence length="362" mass="38745">MADITELRKNVDRLNRSTTAASKKQSYTLVQRAIEDVESTYESIQKELISKEGSLELLKSENLTLKQDYAILDNRVQEILREKAEVEKQLEQLSRTRPELTSSNLVMAFRDSLEEMDGAMNSTSSNVDYSISSMNIKLRTNLAVRDNELRFQLPKADDVIPAANLSEVEFTISSSSKGSVLTDLIDVPDVVGLDMDSAVSIIKDAGFAKGEVIEKESNLIQGTVLSQIPSGSSVARPGDAVDLVISKITSVPVPDLVGMPLVSARSALAKSKLTIGRVTEQADALKAGTVIGQSVVAGDYADIGASIDVIVASEKVEFAAVSGRGGVVNASLNNNGAKTISKISAAKQTSVLSPIRKSISRT</sequence>
<evidence type="ECO:0000256" key="1">
    <source>
        <dbReference type="SAM" id="Coils"/>
    </source>
</evidence>
<evidence type="ECO:0000313" key="4">
    <source>
        <dbReference type="Proteomes" id="UP000198535"/>
    </source>
</evidence>
<evidence type="ECO:0000259" key="2">
    <source>
        <dbReference type="PROSITE" id="PS51178"/>
    </source>
</evidence>
<dbReference type="PROSITE" id="PS51178">
    <property type="entry name" value="PASTA"/>
    <property type="match status" value="1"/>
</dbReference>
<accession>A0A1I4U7B1</accession>
<keyword evidence="3" id="KW-0418">Kinase</keyword>
<dbReference type="Gene3D" id="3.30.10.20">
    <property type="match status" value="2"/>
</dbReference>
<evidence type="ECO:0000313" key="3">
    <source>
        <dbReference type="EMBL" id="SFM84701.1"/>
    </source>
</evidence>
<name>A0A1I4U7B1_9EURY</name>
<dbReference type="STRING" id="487685.SAMN04488696_2595"/>
<dbReference type="Pfam" id="PF03793">
    <property type="entry name" value="PASTA"/>
    <property type="match status" value="2"/>
</dbReference>
<keyword evidence="3" id="KW-0808">Transferase</keyword>
<dbReference type="CDD" id="cd06577">
    <property type="entry name" value="PASTA_pknB"/>
    <property type="match status" value="2"/>
</dbReference>
<keyword evidence="4" id="KW-1185">Reference proteome</keyword>
<dbReference type="RefSeq" id="WP_091937609.1">
    <property type="nucleotide sequence ID" value="NZ_FOUJ01000006.1"/>
</dbReference>
<proteinExistence type="predicted"/>
<feature type="coiled-coil region" evidence="1">
    <location>
        <begin position="55"/>
        <end position="103"/>
    </location>
</feature>
<keyword evidence="3" id="KW-0723">Serine/threonine-protein kinase</keyword>
<keyword evidence="1" id="KW-0175">Coiled coil</keyword>
<feature type="domain" description="PASTA" evidence="2">
    <location>
        <begin position="247"/>
        <end position="313"/>
    </location>
</feature>
<protein>
    <submittedName>
        <fullName evidence="3">Serine/threonine protein kinase</fullName>
    </submittedName>
</protein>
<reference evidence="4" key="1">
    <citation type="submission" date="2016-10" db="EMBL/GenBank/DDBJ databases">
        <authorList>
            <person name="Varghese N."/>
            <person name="Submissions S."/>
        </authorList>
    </citation>
    <scope>NUCLEOTIDE SEQUENCE [LARGE SCALE GENOMIC DNA]</scope>
    <source>
        <strain evidence="4">Mob M</strain>
    </source>
</reference>
<gene>
    <name evidence="3" type="ORF">SAMN04488696_2595</name>
</gene>
<dbReference type="Proteomes" id="UP000198535">
    <property type="component" value="Unassembled WGS sequence"/>
</dbReference>
<dbReference type="GO" id="GO:0004674">
    <property type="term" value="F:protein serine/threonine kinase activity"/>
    <property type="evidence" value="ECO:0007669"/>
    <property type="project" value="UniProtKB-KW"/>
</dbReference>